<evidence type="ECO:0000259" key="2">
    <source>
        <dbReference type="PROSITE" id="PS50234"/>
    </source>
</evidence>
<dbReference type="InterPro" id="IPR015894">
    <property type="entry name" value="Guanylate-bd_N"/>
</dbReference>
<protein>
    <recommendedName>
        <fullName evidence="2">VWFA domain-containing protein</fullName>
    </recommendedName>
</protein>
<dbReference type="GO" id="GO:0005525">
    <property type="term" value="F:GTP binding"/>
    <property type="evidence" value="ECO:0007669"/>
    <property type="project" value="InterPro"/>
</dbReference>
<dbReference type="PROSITE" id="PS50234">
    <property type="entry name" value="VWFA"/>
    <property type="match status" value="1"/>
</dbReference>
<evidence type="ECO:0000313" key="4">
    <source>
        <dbReference type="Proteomes" id="UP000053989"/>
    </source>
</evidence>
<feature type="region of interest" description="Disordered" evidence="1">
    <location>
        <begin position="1"/>
        <end position="56"/>
    </location>
</feature>
<dbReference type="InterPro" id="IPR002035">
    <property type="entry name" value="VWF_A"/>
</dbReference>
<dbReference type="SUPFAM" id="SSF52540">
    <property type="entry name" value="P-loop containing nucleoside triphosphate hydrolases"/>
    <property type="match status" value="1"/>
</dbReference>
<dbReference type="Proteomes" id="UP000053989">
    <property type="component" value="Unassembled WGS sequence"/>
</dbReference>
<gene>
    <name evidence="3" type="ORF">SCLCIDRAFT_1153755</name>
</gene>
<dbReference type="Gene3D" id="3.40.50.300">
    <property type="entry name" value="P-loop containing nucleotide triphosphate hydrolases"/>
    <property type="match status" value="1"/>
</dbReference>
<dbReference type="OrthoDB" id="2343366at2759"/>
<dbReference type="SUPFAM" id="SSF53300">
    <property type="entry name" value="vWA-like"/>
    <property type="match status" value="1"/>
</dbReference>
<dbReference type="SMART" id="SM00327">
    <property type="entry name" value="VWA"/>
    <property type="match status" value="1"/>
</dbReference>
<dbReference type="Gene3D" id="3.40.50.410">
    <property type="entry name" value="von Willebrand factor, type A domain"/>
    <property type="match status" value="1"/>
</dbReference>
<dbReference type="EMBL" id="KN822153">
    <property type="protein sequence ID" value="KIM54509.1"/>
    <property type="molecule type" value="Genomic_DNA"/>
</dbReference>
<dbReference type="STRING" id="1036808.A0A0C3DDN6"/>
<reference evidence="4" key="2">
    <citation type="submission" date="2015-01" db="EMBL/GenBank/DDBJ databases">
        <title>Evolutionary Origins and Diversification of the Mycorrhizal Mutualists.</title>
        <authorList>
            <consortium name="DOE Joint Genome Institute"/>
            <consortium name="Mycorrhizal Genomics Consortium"/>
            <person name="Kohler A."/>
            <person name="Kuo A."/>
            <person name="Nagy L.G."/>
            <person name="Floudas D."/>
            <person name="Copeland A."/>
            <person name="Barry K.W."/>
            <person name="Cichocki N."/>
            <person name="Veneault-Fourrey C."/>
            <person name="LaButti K."/>
            <person name="Lindquist E.A."/>
            <person name="Lipzen A."/>
            <person name="Lundell T."/>
            <person name="Morin E."/>
            <person name="Murat C."/>
            <person name="Riley R."/>
            <person name="Ohm R."/>
            <person name="Sun H."/>
            <person name="Tunlid A."/>
            <person name="Henrissat B."/>
            <person name="Grigoriev I.V."/>
            <person name="Hibbett D.S."/>
            <person name="Martin F."/>
        </authorList>
    </citation>
    <scope>NUCLEOTIDE SEQUENCE [LARGE SCALE GENOMIC DNA]</scope>
    <source>
        <strain evidence="4">Foug A</strain>
    </source>
</reference>
<dbReference type="InterPro" id="IPR036465">
    <property type="entry name" value="vWFA_dom_sf"/>
</dbReference>
<dbReference type="GO" id="GO:0003924">
    <property type="term" value="F:GTPase activity"/>
    <property type="evidence" value="ECO:0007669"/>
    <property type="project" value="InterPro"/>
</dbReference>
<dbReference type="InParanoid" id="A0A0C3DDN6"/>
<dbReference type="SUPFAM" id="SSF69322">
    <property type="entry name" value="Tricorn protease domain 2"/>
    <property type="match status" value="1"/>
</dbReference>
<sequence>MSQRTESDDDDSFQSSYESVNSDLQPSSSTDDEVSEVQCRRNAEADGSQMDVDEPHNLHDDLDLACSITGLYRILDLITEQGSGGLVDKIIISQNSLKAFINTVRPGAYASMTKVNFKSLDQYVIKPVGIYGSKEEIVRFLLELGAVDDAVAAQLLADPSTLGHAQRALRSGMYILRPAEQQNNAEQIFVIYWPEKDTWDDSATSQVRRNRVTFMRYLSKMCDQIVALMSSEHSQSIVWNEGEDDDNDSGDEDDEGGRIINCVVDRTTEQEESVQVREGFKVHSEHITLSKSATDGIDQVQTKPILLYGETAQGFMTMQDQPAKRVADVYRGRSFTSLQLENYLASDHLRISESLDDQALWVLINTGLKKRFPIECGKWSHDCTAVEDQCRKKQNEELRKVKEKLDKEVKGLSVAVHEAVVDEALRSYPYVLQKSISASLVSWVVSLYVAVPFQEIVSLYPEAGGHFQRNKGQLTKISDPEFRNIKDRLCLFVKFISRAEDLDGRLRSLVAETAAMEGYKAAKSAMESASKGTQPLIQGLMDVAKDIKASLLGTGDDKASLAQRALQEADREARNITDSQFFSEIIRLDIIRKNKKLEPSVQRAKELAQKSLMVIVPQLVSKLVGLINQVQENTCRATVKAETTSHKNEEQRKLRLHLIRHVNGPMTQIQHPHTLRIDSIEVDKGQQYYNYSYTRSFKVWGARETLEEPLTLFTIRTMSLTEQDKHDLQLNPSTIPSPRFRFEHRFRLPQGYTIMRAQLLPSDKLLLIVADRLGNLSVYLESLTAIDGAISRRRGKALNREKIGQDFVLAFDESKRMLSVVSSNKLLLHIFVYDDTRGFQAQGSSINLNAWYNEGAVIRHACFVSGSEELLLVDSQNQARIFSLVTMQFRPATLNLLGVPSSVHSTPDGSCLLVSFEHGAELTLIAYHCDSFGSTEGIELNIPNLPVGESFVVTSLTSKTIVHLLWLDFSARKCRSYALDITRRITEFMFREKASRGSSNKATRASAHNCLVDCHSEVWTRFPVLAAVRRETISFATLRSQRTLVFVTDRSFDMFAPHFADMIYTFERTTKKPTGDVLKSTKVSAASFAVFKQELCGAKQWNVSQYRAGEWVVDFLCLIPIHIAVTKENRFVPLKDGVYSPELEKSLLGAEVNRIVDSISFGWYESLFQSYMATKPVRVVSSMGEQSVGKSYALNHLVDTSFAGSAMRTTEGVWMSVTPTEKELIVALDFEGVHSIERSAQEDTLLVLFNTAITNLVLFRNNFVLSRDIKGLFQSFQSSTTVLDPAANPSLFQSTLVIIIKDVMESDRAEIAKEFSLKFQRIVQDEQEANFITRLHAGELAIVPWPVIGSRDFYKLFPALKRRLDQQVITHHAAGEFLHKMKALMAKLKANDWGAMSQTMASHRAQLLSTLLSNALAFGFQEIHPELEPLKNLDTDVPVELPDTEAQFFLAVGAAPQSEARERALSILRSSRNQCETRQRIPDTEWTEGLSQYLEDIATLRIDRVREWLNQNLSRFQAGHASIEELRRTFEGAIVDLKSNVQLCKSQCASCRLLCVQSRFHDGPHACGTNHLCIHECDFCQEPKECGMTAGHAGKHICVVTAHLCGKPCKFEGRFGCLHECVKVIGHVDEHLCAATVHACGKPCGLSSVKLVDGGEYTCPGSCQIPSDVAHDRHECEARECSITCQLCKRFCSHKDHMHGLEDGEIHLCGQEHLCNSGCSAPGICEIETAPQSIEATFTGKHETFQYTKYSQVAKRLKCVKAIPPGATEHTGSHNHSLDGKVVHFCEARCENCGYFCTLPLGHPQQEHETRHGSMSRTRWTVDGPDDTAVLEVEGRRFSTNDEGAPMLCNLLCQALGRHVHIDYCRSDDEAACTGNDEIQHIHKRLLPEPDRPKDYLTHSLFWKRSGFKDPYSREEQAMFAQCDAMCSGPEHAGDAGALPQPSYCTLPMFHPPSDPSAAPALGYISNDGHHFSCRNPVVMQQAFHVIFVADRSGSMSCDDRRPLQNTPAYARIIATANDRFGAALSSLFSFWSARATAIGTFGHAARRDAYSVVLFHHEAETVIENDFTSGPDQLLDALLALPYEPDGGTNFPAAINCAQGVMERNWSTERTPVIIFLSDGECRIADQVMQDLCRRSIQLGKAVSFHSVSFGPDTSSVYLRRMTEIAQDAQNNAPRDPLAPPAATVRSTFTQALDTVQLAETFLGIAESLRKPRGALMH</sequence>
<reference evidence="3 4" key="1">
    <citation type="submission" date="2014-04" db="EMBL/GenBank/DDBJ databases">
        <authorList>
            <consortium name="DOE Joint Genome Institute"/>
            <person name="Kuo A."/>
            <person name="Kohler A."/>
            <person name="Nagy L.G."/>
            <person name="Floudas D."/>
            <person name="Copeland A."/>
            <person name="Barry K.W."/>
            <person name="Cichocki N."/>
            <person name="Veneault-Fourrey C."/>
            <person name="LaButti K."/>
            <person name="Lindquist E.A."/>
            <person name="Lipzen A."/>
            <person name="Lundell T."/>
            <person name="Morin E."/>
            <person name="Murat C."/>
            <person name="Sun H."/>
            <person name="Tunlid A."/>
            <person name="Henrissat B."/>
            <person name="Grigoriev I.V."/>
            <person name="Hibbett D.S."/>
            <person name="Martin F."/>
            <person name="Nordberg H.P."/>
            <person name="Cantor M.N."/>
            <person name="Hua S.X."/>
        </authorList>
    </citation>
    <scope>NUCLEOTIDE SEQUENCE [LARGE SCALE GENOMIC DNA]</scope>
    <source>
        <strain evidence="3 4">Foug A</strain>
    </source>
</reference>
<organism evidence="3 4">
    <name type="scientific">Scleroderma citrinum Foug A</name>
    <dbReference type="NCBI Taxonomy" id="1036808"/>
    <lineage>
        <taxon>Eukaryota</taxon>
        <taxon>Fungi</taxon>
        <taxon>Dikarya</taxon>
        <taxon>Basidiomycota</taxon>
        <taxon>Agaricomycotina</taxon>
        <taxon>Agaricomycetes</taxon>
        <taxon>Agaricomycetidae</taxon>
        <taxon>Boletales</taxon>
        <taxon>Sclerodermatineae</taxon>
        <taxon>Sclerodermataceae</taxon>
        <taxon>Scleroderma</taxon>
    </lineage>
</organism>
<dbReference type="Pfam" id="PF02263">
    <property type="entry name" value="GBP"/>
    <property type="match status" value="1"/>
</dbReference>
<dbReference type="PANTHER" id="PTHR22796:SF1">
    <property type="entry name" value="VWFA DOMAIN-CONTAINING PROTEIN"/>
    <property type="match status" value="1"/>
</dbReference>
<accession>A0A0C3DDN6</accession>
<dbReference type="PANTHER" id="PTHR22796">
    <property type="entry name" value="URG4-RELATED"/>
    <property type="match status" value="1"/>
</dbReference>
<evidence type="ECO:0000256" key="1">
    <source>
        <dbReference type="SAM" id="MobiDB-lite"/>
    </source>
</evidence>
<dbReference type="Pfam" id="PF13519">
    <property type="entry name" value="VWA_2"/>
    <property type="match status" value="1"/>
</dbReference>
<evidence type="ECO:0000313" key="3">
    <source>
        <dbReference type="EMBL" id="KIM54509.1"/>
    </source>
</evidence>
<dbReference type="InterPro" id="IPR027417">
    <property type="entry name" value="P-loop_NTPase"/>
</dbReference>
<feature type="compositionally biased region" description="Polar residues" evidence="1">
    <location>
        <begin position="13"/>
        <end position="29"/>
    </location>
</feature>
<dbReference type="HOGENOM" id="CLU_000401_0_0_1"/>
<keyword evidence="4" id="KW-1185">Reference proteome</keyword>
<dbReference type="CDD" id="cd00198">
    <property type="entry name" value="vWFA"/>
    <property type="match status" value="1"/>
</dbReference>
<feature type="domain" description="VWFA" evidence="2">
    <location>
        <begin position="1985"/>
        <end position="2210"/>
    </location>
</feature>
<name>A0A0C3DDN6_9AGAM</name>
<proteinExistence type="predicted"/>